<dbReference type="Proteomes" id="UP000007800">
    <property type="component" value="Unassembled WGS sequence"/>
</dbReference>
<dbReference type="Gene3D" id="3.30.70.330">
    <property type="match status" value="2"/>
</dbReference>
<dbReference type="OMA" id="LEITWLC"/>
<feature type="compositionally biased region" description="Basic and acidic residues" evidence="5">
    <location>
        <begin position="475"/>
        <end position="486"/>
    </location>
</feature>
<feature type="compositionally biased region" description="Acidic residues" evidence="5">
    <location>
        <begin position="582"/>
        <end position="605"/>
    </location>
</feature>
<dbReference type="InterPro" id="IPR012677">
    <property type="entry name" value="Nucleotide-bd_a/b_plait_sf"/>
</dbReference>
<keyword evidence="3" id="KW-0508">mRNA splicing</keyword>
<dbReference type="InterPro" id="IPR035979">
    <property type="entry name" value="RBD_domain_sf"/>
</dbReference>
<accession>C5LR66</accession>
<dbReference type="InParanoid" id="C5LR66"/>
<dbReference type="GO" id="GO:0006397">
    <property type="term" value="P:mRNA processing"/>
    <property type="evidence" value="ECO:0007669"/>
    <property type="project" value="UniProtKB-KW"/>
</dbReference>
<evidence type="ECO:0000259" key="6">
    <source>
        <dbReference type="PROSITE" id="PS50102"/>
    </source>
</evidence>
<dbReference type="AlphaFoldDB" id="C5LR66"/>
<dbReference type="GO" id="GO:0003723">
    <property type="term" value="F:RNA binding"/>
    <property type="evidence" value="ECO:0007669"/>
    <property type="project" value="UniProtKB-UniRule"/>
</dbReference>
<evidence type="ECO:0000313" key="7">
    <source>
        <dbReference type="EMBL" id="EER00951.1"/>
    </source>
</evidence>
<feature type="compositionally biased region" description="Basic and acidic residues" evidence="5">
    <location>
        <begin position="119"/>
        <end position="133"/>
    </location>
</feature>
<dbReference type="PROSITE" id="PS50102">
    <property type="entry name" value="RRM"/>
    <property type="match status" value="1"/>
</dbReference>
<feature type="region of interest" description="Disordered" evidence="5">
    <location>
        <begin position="580"/>
        <end position="638"/>
    </location>
</feature>
<name>C5LR66_PERM5</name>
<evidence type="ECO:0000256" key="2">
    <source>
        <dbReference type="ARBA" id="ARBA00022884"/>
    </source>
</evidence>
<evidence type="ECO:0000256" key="3">
    <source>
        <dbReference type="ARBA" id="ARBA00023187"/>
    </source>
</evidence>
<dbReference type="SMART" id="SM00360">
    <property type="entry name" value="RRM"/>
    <property type="match status" value="2"/>
</dbReference>
<sequence>MGASRERGRDDITAEGRSPRSDSRRRGGRDRSRHGSDDGGDVHSKRVREDSNARSQRDNPRDEPHRSRNDDPEDSPTRKRKEDTGDDGDRKSRERSRRRSPIRRDRRPRDRRKRWSRSPSEKQKKPFKFDSPPKELAAQLDGSGTSLLGLPQTVVSSSSTIKEAFNATLAAERQKIARELYIGQIPPGISAAHLIDVLNDSLMNMGANAMPGRPIVHGWLGGDGLFAFVEFRTAEEASIALERLNGHQLKSYGVSIKVGRPKGYMGPAPEDSVNAYTAGGNTASSSSSAIPGGISAAEVASDTSRLCLIGFPLKASEHSIKRALRSAAKGEIRHLEILKHTWNDEQIVLAVFECVNIEDEHRLKKKGEVEIQGVKARIINPKDAIVKGYMNFDGDIMKKGMGLEVVPSRVLVMTNFAGSVEELLDDINYSDLMDDIKVECKSITGGADVRSIIIPRPETNTTIPTVNDVNTPNGDAHHHDSATMEDSHQTTVQGNTSTAAVPAVDMQVPGLGCCFIEFRSVEEAGQVKRILDGRIFGGHEVFVTYFSETRFQRGDFANPMPNTDEPEVGLKDIGENAPLLDDGMDTDEDDNMVDATNIDDYDDGEQDMRIHNRDDVKARKRSKQPSPSLAAEDLEIID</sequence>
<dbReference type="SUPFAM" id="SSF54928">
    <property type="entry name" value="RNA-binding domain, RBD"/>
    <property type="match status" value="2"/>
</dbReference>
<organism evidence="8">
    <name type="scientific">Perkinsus marinus (strain ATCC 50983 / TXsc)</name>
    <dbReference type="NCBI Taxonomy" id="423536"/>
    <lineage>
        <taxon>Eukaryota</taxon>
        <taxon>Sar</taxon>
        <taxon>Alveolata</taxon>
        <taxon>Perkinsozoa</taxon>
        <taxon>Perkinsea</taxon>
        <taxon>Perkinsida</taxon>
        <taxon>Perkinsidae</taxon>
        <taxon>Perkinsus</taxon>
    </lineage>
</organism>
<keyword evidence="1" id="KW-0507">mRNA processing</keyword>
<dbReference type="OrthoDB" id="10266058at2759"/>
<evidence type="ECO:0000256" key="5">
    <source>
        <dbReference type="SAM" id="MobiDB-lite"/>
    </source>
</evidence>
<evidence type="ECO:0000256" key="1">
    <source>
        <dbReference type="ARBA" id="ARBA00022664"/>
    </source>
</evidence>
<protein>
    <recommendedName>
        <fullName evidence="6">RRM domain-containing protein</fullName>
    </recommendedName>
</protein>
<keyword evidence="2 4" id="KW-0694">RNA-binding</keyword>
<dbReference type="InterPro" id="IPR000504">
    <property type="entry name" value="RRM_dom"/>
</dbReference>
<keyword evidence="8" id="KW-1185">Reference proteome</keyword>
<reference evidence="7 8" key="1">
    <citation type="submission" date="2008-07" db="EMBL/GenBank/DDBJ databases">
        <authorList>
            <person name="El-Sayed N."/>
            <person name="Caler E."/>
            <person name="Inman J."/>
            <person name="Amedeo P."/>
            <person name="Hass B."/>
            <person name="Wortman J."/>
        </authorList>
    </citation>
    <scope>NUCLEOTIDE SEQUENCE [LARGE SCALE GENOMIC DNA]</scope>
    <source>
        <strain evidence="8">ATCC 50983 / TXsc</strain>
    </source>
</reference>
<dbReference type="PANTHER" id="PTHR23139">
    <property type="entry name" value="RNA-BINDING PROTEIN"/>
    <property type="match status" value="1"/>
</dbReference>
<proteinExistence type="predicted"/>
<dbReference type="GeneID" id="9057275"/>
<feature type="region of interest" description="Disordered" evidence="5">
    <location>
        <begin position="466"/>
        <end position="486"/>
    </location>
</feature>
<dbReference type="CDD" id="cd12230">
    <property type="entry name" value="RRM1_U2AF65"/>
    <property type="match status" value="1"/>
</dbReference>
<gene>
    <name evidence="7" type="ORF">Pmar_PMAR003022</name>
</gene>
<evidence type="ECO:0000256" key="4">
    <source>
        <dbReference type="PROSITE-ProRule" id="PRU00176"/>
    </source>
</evidence>
<dbReference type="EMBL" id="GG684654">
    <property type="protein sequence ID" value="EER00951.1"/>
    <property type="molecule type" value="Genomic_DNA"/>
</dbReference>
<evidence type="ECO:0000313" key="8">
    <source>
        <dbReference type="Proteomes" id="UP000007800"/>
    </source>
</evidence>
<feature type="region of interest" description="Disordered" evidence="5">
    <location>
        <begin position="1"/>
        <end position="139"/>
    </location>
</feature>
<feature type="compositionally biased region" description="Basic residues" evidence="5">
    <location>
        <begin position="93"/>
        <end position="116"/>
    </location>
</feature>
<feature type="compositionally biased region" description="Basic and acidic residues" evidence="5">
    <location>
        <begin position="606"/>
        <end position="617"/>
    </location>
</feature>
<feature type="compositionally biased region" description="Basic and acidic residues" evidence="5">
    <location>
        <begin position="1"/>
        <end position="92"/>
    </location>
</feature>
<feature type="domain" description="RRM" evidence="6">
    <location>
        <begin position="178"/>
        <end position="263"/>
    </location>
</feature>
<dbReference type="GO" id="GO:0008380">
    <property type="term" value="P:RNA splicing"/>
    <property type="evidence" value="ECO:0007669"/>
    <property type="project" value="UniProtKB-KW"/>
</dbReference>
<dbReference type="RefSeq" id="XP_002768233.1">
    <property type="nucleotide sequence ID" value="XM_002768187.1"/>
</dbReference>